<organism evidence="1">
    <name type="scientific">Fusarium oxysporum f. sp. pisi HDV247</name>
    <dbReference type="NCBI Taxonomy" id="1080344"/>
    <lineage>
        <taxon>Eukaryota</taxon>
        <taxon>Fungi</taxon>
        <taxon>Dikarya</taxon>
        <taxon>Ascomycota</taxon>
        <taxon>Pezizomycotina</taxon>
        <taxon>Sordariomycetes</taxon>
        <taxon>Hypocreomycetidae</taxon>
        <taxon>Hypocreales</taxon>
        <taxon>Nectriaceae</taxon>
        <taxon>Fusarium</taxon>
        <taxon>Fusarium oxysporum species complex</taxon>
    </lineage>
</organism>
<dbReference type="Gene3D" id="3.30.70.1990">
    <property type="match status" value="1"/>
</dbReference>
<dbReference type="Proteomes" id="UP000030751">
    <property type="component" value="Unassembled WGS sequence"/>
</dbReference>
<proteinExistence type="predicted"/>
<reference evidence="1" key="1">
    <citation type="submission" date="2011-10" db="EMBL/GenBank/DDBJ databases">
        <title>The Genome Sequence of Fusarium oxysporum HDV247.</title>
        <authorList>
            <consortium name="The Broad Institute Genome Sequencing Platform"/>
            <person name="Ma L.-J."/>
            <person name="Gale L.R."/>
            <person name="Schwartz D.C."/>
            <person name="Zhou S."/>
            <person name="Corby-Kistler H."/>
            <person name="Young S.K."/>
            <person name="Zeng Q."/>
            <person name="Gargeya S."/>
            <person name="Fitzgerald M."/>
            <person name="Haas B."/>
            <person name="Abouelleil A."/>
            <person name="Alvarado L."/>
            <person name="Arachchi H.M."/>
            <person name="Berlin A."/>
            <person name="Brown A."/>
            <person name="Chapman S.B."/>
            <person name="Chen Z."/>
            <person name="Dunbar C."/>
            <person name="Freedman E."/>
            <person name="Gearin G."/>
            <person name="Goldberg J."/>
            <person name="Griggs A."/>
            <person name="Gujja S."/>
            <person name="Heiman D."/>
            <person name="Howarth C."/>
            <person name="Larson L."/>
            <person name="Lui A."/>
            <person name="MacDonald P.J.P."/>
            <person name="Montmayeur A."/>
            <person name="Murphy C."/>
            <person name="Neiman D."/>
            <person name="Pearson M."/>
            <person name="Priest M."/>
            <person name="Roberts A."/>
            <person name="Saif S."/>
            <person name="Shea T."/>
            <person name="Shenoy N."/>
            <person name="Sisk P."/>
            <person name="Stolte C."/>
            <person name="Sykes S."/>
            <person name="Wortman J."/>
            <person name="Nusbaum C."/>
            <person name="Birren B."/>
        </authorList>
    </citation>
    <scope>NUCLEOTIDE SEQUENCE [LARGE SCALE GENOMIC DNA]</scope>
    <source>
        <strain evidence="1">HDV247</strain>
    </source>
</reference>
<reference evidence="1" key="2">
    <citation type="submission" date="2012-05" db="EMBL/GenBank/DDBJ databases">
        <title>Annotation of the Genome Sequence of Fusarium oxysporum HDV247.</title>
        <authorList>
            <consortium name="The Broad Institute Genomics Platform"/>
            <person name="Ma L.-J."/>
            <person name="Corby-Kistler H."/>
            <person name="Broz K."/>
            <person name="Gale L.R."/>
            <person name="Jonkers W."/>
            <person name="O'Donnell K."/>
            <person name="Ploetz R."/>
            <person name="Steinberg C."/>
            <person name="Schwartz D.C."/>
            <person name="VanEtten H."/>
            <person name="Zhou S."/>
            <person name="Young S.K."/>
            <person name="Zeng Q."/>
            <person name="Gargeya S."/>
            <person name="Fitzgerald M."/>
            <person name="Abouelleil A."/>
            <person name="Alvarado L."/>
            <person name="Chapman S.B."/>
            <person name="Gainer-Dewar J."/>
            <person name="Goldberg J."/>
            <person name="Griggs A."/>
            <person name="Gujja S."/>
            <person name="Hansen M."/>
            <person name="Howarth C."/>
            <person name="Imamovic A."/>
            <person name="Ireland A."/>
            <person name="Larimer J."/>
            <person name="McCowan C."/>
            <person name="Murphy C."/>
            <person name="Pearson M."/>
            <person name="Poon T.W."/>
            <person name="Priest M."/>
            <person name="Roberts A."/>
            <person name="Saif S."/>
            <person name="Shea T."/>
            <person name="Sykes S."/>
            <person name="Wortman J."/>
            <person name="Nusbaum C."/>
            <person name="Birren B."/>
        </authorList>
    </citation>
    <scope>NUCLEOTIDE SEQUENCE</scope>
    <source>
        <strain evidence="1">HDV247</strain>
    </source>
</reference>
<dbReference type="InterPro" id="IPR036188">
    <property type="entry name" value="FAD/NAD-bd_sf"/>
</dbReference>
<dbReference type="Gene3D" id="3.50.50.60">
    <property type="entry name" value="FAD/NAD(P)-binding domain"/>
    <property type="match status" value="1"/>
</dbReference>
<name>W9NWN9_FUSOX</name>
<dbReference type="HOGENOM" id="CLU_1885854_0_0_1"/>
<dbReference type="AlphaFoldDB" id="W9NWN9"/>
<gene>
    <name evidence="1" type="ORF">FOVG_14331</name>
</gene>
<dbReference type="OrthoDB" id="5046242at2759"/>
<sequence>MLRQLFFNEERNAAQHRSHKPNIQYRGGNGRYTKTQLCSDIIIVFPPTSQALKETGLVLSAAEKTLFAQVGVNGYFSSAVRMNKLGDNLTVSQELSNPLTPLKPEGQPLYLTPLHPGSNIVSVYSADDPAHLSVT</sequence>
<protein>
    <submittedName>
        <fullName evidence="1">Uncharacterized protein</fullName>
    </submittedName>
</protein>
<dbReference type="EMBL" id="JH650981">
    <property type="protein sequence ID" value="EXA34347.1"/>
    <property type="molecule type" value="Genomic_DNA"/>
</dbReference>
<accession>W9NWN9</accession>
<evidence type="ECO:0000313" key="1">
    <source>
        <dbReference type="EMBL" id="EXA34347.1"/>
    </source>
</evidence>